<dbReference type="GeneID" id="74528834"/>
<dbReference type="RefSeq" id="WP_258301646.1">
    <property type="nucleotide sequence ID" value="NZ_CP078063.1"/>
</dbReference>
<proteinExistence type="predicted"/>
<dbReference type="InterPro" id="IPR006311">
    <property type="entry name" value="TAT_signal"/>
</dbReference>
<organism evidence="1 2">
    <name type="scientific">Haloferax larsenii</name>
    <dbReference type="NCBI Taxonomy" id="302484"/>
    <lineage>
        <taxon>Archaea</taxon>
        <taxon>Methanobacteriati</taxon>
        <taxon>Methanobacteriota</taxon>
        <taxon>Stenosarchaea group</taxon>
        <taxon>Halobacteria</taxon>
        <taxon>Halobacteriales</taxon>
        <taxon>Haloferacaceae</taxon>
        <taxon>Haloferax</taxon>
    </lineage>
</organism>
<dbReference type="SUPFAM" id="SSF51126">
    <property type="entry name" value="Pectin lyase-like"/>
    <property type="match status" value="1"/>
</dbReference>
<name>A0ABY5R9M2_HALLR</name>
<dbReference type="PROSITE" id="PS51318">
    <property type="entry name" value="TAT"/>
    <property type="match status" value="1"/>
</dbReference>
<accession>A0ABY5R9M2</accession>
<dbReference type="Gene3D" id="2.160.20.10">
    <property type="entry name" value="Single-stranded right-handed beta-helix, Pectin lyase-like"/>
    <property type="match status" value="1"/>
</dbReference>
<evidence type="ECO:0000313" key="2">
    <source>
        <dbReference type="Proteomes" id="UP001058330"/>
    </source>
</evidence>
<evidence type="ECO:0008006" key="3">
    <source>
        <dbReference type="Google" id="ProtNLM"/>
    </source>
</evidence>
<dbReference type="InterPro" id="IPR011050">
    <property type="entry name" value="Pectin_lyase_fold/virulence"/>
</dbReference>
<dbReference type="Proteomes" id="UP001058330">
    <property type="component" value="Chromosome"/>
</dbReference>
<dbReference type="SMART" id="SM00710">
    <property type="entry name" value="PbH1"/>
    <property type="match status" value="6"/>
</dbReference>
<dbReference type="InterPro" id="IPR006626">
    <property type="entry name" value="PbH1"/>
</dbReference>
<sequence length="362" mass="37271">MTRPDTSQNPQTTGQTRRTILRTAGALTALGVFGTTTAAAATELVPDANGDATITSPGHYTGSATFRTVTISSDDVTLDGLTFGGGASVAVKNGVAGLSNVTVQNCSFSGYSGRVITFGFAEGVSNAVNRASNISIVGNSLGAMTGNAATAIAVFDTDGVSVLENTVDRSSETNSGRRGINLDGDTDVEVKRNTVDLGASGNTGSAFGFPVFIAARWTIQISMSSAESSDLSIVDNTLVGAYDGVVVLSQRDVTGLDVHGNDVETVQGVRLNAASGPTFGPQGPTLTYEDVTVSGNRFDGSRFSGSPITGVRLQNLNKNAADVTYRDVVIAGNRATGVDDVVVVQDDGITLEKVRVRGNRSR</sequence>
<dbReference type="InterPro" id="IPR012334">
    <property type="entry name" value="Pectin_lyas_fold"/>
</dbReference>
<protein>
    <recommendedName>
        <fullName evidence="3">Right handed beta helix region</fullName>
    </recommendedName>
</protein>
<keyword evidence="2" id="KW-1185">Reference proteome</keyword>
<gene>
    <name evidence="1" type="ORF">KU306_08005</name>
</gene>
<reference evidence="1" key="1">
    <citation type="submission" date="2021-07" db="EMBL/GenBank/DDBJ databases">
        <title>Studies on halocins as antimicrobial molecules from haloarchaea.</title>
        <authorList>
            <person name="Kumar S."/>
            <person name="Khare S.K."/>
        </authorList>
    </citation>
    <scope>NUCLEOTIDE SEQUENCE</scope>
    <source>
        <strain evidence="1">NCIM 5678</strain>
    </source>
</reference>
<evidence type="ECO:0000313" key="1">
    <source>
        <dbReference type="EMBL" id="UVE48889.1"/>
    </source>
</evidence>
<dbReference type="EMBL" id="CP078063">
    <property type="protein sequence ID" value="UVE48889.1"/>
    <property type="molecule type" value="Genomic_DNA"/>
</dbReference>